<keyword evidence="2" id="KW-0547">Nucleotide-binding</keyword>
<sequence length="235" mass="25829">MIRLRQVTKSFSAKQGNVTALENINLSIEPGEFVTIMGPSGSGKSTLLSLIGLLSSPSEGELILEGLNASQLSDRQKTDFRGQKFGFVFQFPSLVNTLNTRENVLLPKMLSGKLTEEDWNRADELLEQAGLAEKRYSRSYELSGGEQRRIALARALINDPDVILADEPTGGLDKSMGRRIMEIFREIHRQGKTVLVVTHDEEMAAYGDRLIKLNKGRIENDNGTTICGGTSGATD</sequence>
<organism evidence="5 6">
    <name type="scientific">Effusibacillus consociatus</name>
    <dbReference type="NCBI Taxonomy" id="1117041"/>
    <lineage>
        <taxon>Bacteria</taxon>
        <taxon>Bacillati</taxon>
        <taxon>Bacillota</taxon>
        <taxon>Bacilli</taxon>
        <taxon>Bacillales</taxon>
        <taxon>Alicyclobacillaceae</taxon>
        <taxon>Effusibacillus</taxon>
    </lineage>
</organism>
<dbReference type="GO" id="GO:0005524">
    <property type="term" value="F:ATP binding"/>
    <property type="evidence" value="ECO:0007669"/>
    <property type="project" value="UniProtKB-KW"/>
</dbReference>
<reference evidence="6" key="1">
    <citation type="journal article" date="2019" name="Int. J. Syst. Evol. Microbiol.">
        <title>The Global Catalogue of Microorganisms (GCM) 10K type strain sequencing project: providing services to taxonomists for standard genome sequencing and annotation.</title>
        <authorList>
            <consortium name="The Broad Institute Genomics Platform"/>
            <consortium name="The Broad Institute Genome Sequencing Center for Infectious Disease"/>
            <person name="Wu L."/>
            <person name="Ma J."/>
        </authorList>
    </citation>
    <scope>NUCLEOTIDE SEQUENCE [LARGE SCALE GENOMIC DNA]</scope>
    <source>
        <strain evidence="6">WYCCWR 12678</strain>
    </source>
</reference>
<dbReference type="RefSeq" id="WP_380025809.1">
    <property type="nucleotide sequence ID" value="NZ_JBHSHC010000093.1"/>
</dbReference>
<dbReference type="SUPFAM" id="SSF52540">
    <property type="entry name" value="P-loop containing nucleoside triphosphate hydrolases"/>
    <property type="match status" value="1"/>
</dbReference>
<evidence type="ECO:0000259" key="4">
    <source>
        <dbReference type="PROSITE" id="PS50893"/>
    </source>
</evidence>
<name>A0ABV9Q357_9BACL</name>
<evidence type="ECO:0000256" key="2">
    <source>
        <dbReference type="ARBA" id="ARBA00022741"/>
    </source>
</evidence>
<dbReference type="InterPro" id="IPR017911">
    <property type="entry name" value="MacB-like_ATP-bd"/>
</dbReference>
<dbReference type="InterPro" id="IPR017871">
    <property type="entry name" value="ABC_transporter-like_CS"/>
</dbReference>
<dbReference type="Proteomes" id="UP001596002">
    <property type="component" value="Unassembled WGS sequence"/>
</dbReference>
<dbReference type="Gene3D" id="3.40.50.300">
    <property type="entry name" value="P-loop containing nucleotide triphosphate hydrolases"/>
    <property type="match status" value="1"/>
</dbReference>
<dbReference type="PANTHER" id="PTHR24220:SF86">
    <property type="entry name" value="ABC TRANSPORTER ABCH.1"/>
    <property type="match status" value="1"/>
</dbReference>
<dbReference type="Pfam" id="PF00005">
    <property type="entry name" value="ABC_tran"/>
    <property type="match status" value="1"/>
</dbReference>
<dbReference type="InterPro" id="IPR003593">
    <property type="entry name" value="AAA+_ATPase"/>
</dbReference>
<gene>
    <name evidence="5" type="ORF">ACFO8Q_11035</name>
</gene>
<keyword evidence="6" id="KW-1185">Reference proteome</keyword>
<keyword evidence="3 5" id="KW-0067">ATP-binding</keyword>
<comment type="caution">
    <text evidence="5">The sequence shown here is derived from an EMBL/GenBank/DDBJ whole genome shotgun (WGS) entry which is preliminary data.</text>
</comment>
<dbReference type="PROSITE" id="PS00211">
    <property type="entry name" value="ABC_TRANSPORTER_1"/>
    <property type="match status" value="1"/>
</dbReference>
<dbReference type="CDD" id="cd03255">
    <property type="entry name" value="ABC_MJ0796_LolCDE_FtsE"/>
    <property type="match status" value="1"/>
</dbReference>
<accession>A0ABV9Q357</accession>
<keyword evidence="1" id="KW-0813">Transport</keyword>
<dbReference type="InterPro" id="IPR003439">
    <property type="entry name" value="ABC_transporter-like_ATP-bd"/>
</dbReference>
<dbReference type="EMBL" id="JBHSHC010000093">
    <property type="protein sequence ID" value="MFC4767887.1"/>
    <property type="molecule type" value="Genomic_DNA"/>
</dbReference>
<dbReference type="SMART" id="SM00382">
    <property type="entry name" value="AAA"/>
    <property type="match status" value="1"/>
</dbReference>
<evidence type="ECO:0000256" key="3">
    <source>
        <dbReference type="ARBA" id="ARBA00022840"/>
    </source>
</evidence>
<evidence type="ECO:0000313" key="5">
    <source>
        <dbReference type="EMBL" id="MFC4767887.1"/>
    </source>
</evidence>
<proteinExistence type="predicted"/>
<dbReference type="InterPro" id="IPR015854">
    <property type="entry name" value="ABC_transpr_LolD-like"/>
</dbReference>
<protein>
    <submittedName>
        <fullName evidence="5">ABC transporter ATP-binding protein</fullName>
    </submittedName>
</protein>
<feature type="domain" description="ABC transporter" evidence="4">
    <location>
        <begin position="2"/>
        <end position="234"/>
    </location>
</feature>
<dbReference type="PANTHER" id="PTHR24220">
    <property type="entry name" value="IMPORT ATP-BINDING PROTEIN"/>
    <property type="match status" value="1"/>
</dbReference>
<dbReference type="PROSITE" id="PS50893">
    <property type="entry name" value="ABC_TRANSPORTER_2"/>
    <property type="match status" value="1"/>
</dbReference>
<evidence type="ECO:0000256" key="1">
    <source>
        <dbReference type="ARBA" id="ARBA00022448"/>
    </source>
</evidence>
<dbReference type="InterPro" id="IPR027417">
    <property type="entry name" value="P-loop_NTPase"/>
</dbReference>
<evidence type="ECO:0000313" key="6">
    <source>
        <dbReference type="Proteomes" id="UP001596002"/>
    </source>
</evidence>